<sequence>MKLNHDCVRDLLLELEEKLTINEHFLLPHFNNLNTVSKHGFDDTYYSFLKLLEANYLNGNYKYASDELIHLSISSISWDGHQFLDTIRDNEIWSKTKKAVGSLSSASISIMSSLATSYLKQKFGLK</sequence>
<dbReference type="AlphaFoldDB" id="A0A9X8NWQ2"/>
<comment type="caution">
    <text evidence="1">The sequence shown here is derived from an EMBL/GenBank/DDBJ whole genome shotgun (WGS) entry which is preliminary data.</text>
</comment>
<name>A0A9X8NWQ2_BACCE</name>
<dbReference type="RefSeq" id="WP_000773057.1">
    <property type="nucleotide sequence ID" value="NZ_JBNTPA010000002.1"/>
</dbReference>
<accession>A0A9X8NWQ2</accession>
<dbReference type="Proteomes" id="UP000253597">
    <property type="component" value="Unassembled WGS sequence"/>
</dbReference>
<proteinExistence type="predicted"/>
<evidence type="ECO:0000313" key="2">
    <source>
        <dbReference type="Proteomes" id="UP000253597"/>
    </source>
</evidence>
<dbReference type="InterPro" id="IPR019650">
    <property type="entry name" value="DUF2513"/>
</dbReference>
<protein>
    <submittedName>
        <fullName evidence="1">DUF2513 domain-containing protein</fullName>
    </submittedName>
</protein>
<dbReference type="Pfam" id="PF10711">
    <property type="entry name" value="DUF2513"/>
    <property type="match status" value="1"/>
</dbReference>
<gene>
    <name evidence="1" type="ORF">DR116_0006855</name>
</gene>
<dbReference type="EMBL" id="QNGD03000003">
    <property type="protein sequence ID" value="RWQ75880.1"/>
    <property type="molecule type" value="Genomic_DNA"/>
</dbReference>
<evidence type="ECO:0000313" key="1">
    <source>
        <dbReference type="EMBL" id="RWQ75880.1"/>
    </source>
</evidence>
<reference evidence="1 2" key="1">
    <citation type="submission" date="2019-01" db="EMBL/GenBank/DDBJ databases">
        <title>Draft genome sequence of heavy metal resistant Bacillus cereus NWUAB01.</title>
        <authorList>
            <person name="Babalola O."/>
            <person name="Aremu B.R."/>
            <person name="Ayangbenro A.S."/>
        </authorList>
    </citation>
    <scope>NUCLEOTIDE SEQUENCE [LARGE SCALE GENOMIC DNA]</scope>
    <source>
        <strain evidence="1 2">NWUAB01</strain>
    </source>
</reference>
<organism evidence="1 2">
    <name type="scientific">Bacillus cereus</name>
    <dbReference type="NCBI Taxonomy" id="1396"/>
    <lineage>
        <taxon>Bacteria</taxon>
        <taxon>Bacillati</taxon>
        <taxon>Bacillota</taxon>
        <taxon>Bacilli</taxon>
        <taxon>Bacillales</taxon>
        <taxon>Bacillaceae</taxon>
        <taxon>Bacillus</taxon>
        <taxon>Bacillus cereus group</taxon>
    </lineage>
</organism>